<keyword evidence="2" id="KW-0732">Signal</keyword>
<evidence type="ECO:0000256" key="2">
    <source>
        <dbReference type="SAM" id="SignalP"/>
    </source>
</evidence>
<keyword evidence="1" id="KW-0472">Membrane</keyword>
<feature type="chain" id="PRO_5007527783" evidence="2">
    <location>
        <begin position="28"/>
        <end position="230"/>
    </location>
</feature>
<keyword evidence="1" id="KW-1133">Transmembrane helix</keyword>
<feature type="signal peptide" evidence="2">
    <location>
        <begin position="1"/>
        <end position="27"/>
    </location>
</feature>
<feature type="transmembrane region" description="Helical" evidence="1">
    <location>
        <begin position="155"/>
        <end position="177"/>
    </location>
</feature>
<proteinExistence type="predicted"/>
<name>A0A146MCE7_LYGHE</name>
<sequence length="230" mass="25122">MSFNPSVFWRFCVISLLLVNLGSLGSSQNGSVVPVVSSPAGPTPLDSHEHHLKQSNLTNPIPAHNASLKISSENHPSGRHLSTPKNATNVAVTGTASDPHAPHEAIATAQIALSTVSPHHVSVKVEKPDAENIILDMTHSEARQNIRSAKWNPTFAAIVAAICITTAIGAYVMLMAWRKIEMDRYGNRQMLINEDDFGDIQDEDMRHFEMQELRSVTLVISPSHRKSLSP</sequence>
<dbReference type="EMBL" id="GDHC01001205">
    <property type="protein sequence ID" value="JAQ17424.1"/>
    <property type="molecule type" value="Transcribed_RNA"/>
</dbReference>
<keyword evidence="1" id="KW-0812">Transmembrane</keyword>
<gene>
    <name evidence="3" type="ORF">g.40020</name>
</gene>
<organism evidence="3">
    <name type="scientific">Lygus hesperus</name>
    <name type="common">Western plant bug</name>
    <dbReference type="NCBI Taxonomy" id="30085"/>
    <lineage>
        <taxon>Eukaryota</taxon>
        <taxon>Metazoa</taxon>
        <taxon>Ecdysozoa</taxon>
        <taxon>Arthropoda</taxon>
        <taxon>Hexapoda</taxon>
        <taxon>Insecta</taxon>
        <taxon>Pterygota</taxon>
        <taxon>Neoptera</taxon>
        <taxon>Paraneoptera</taxon>
        <taxon>Hemiptera</taxon>
        <taxon>Heteroptera</taxon>
        <taxon>Panheteroptera</taxon>
        <taxon>Cimicomorpha</taxon>
        <taxon>Miridae</taxon>
        <taxon>Mirini</taxon>
        <taxon>Lygus</taxon>
    </lineage>
</organism>
<reference evidence="3" key="1">
    <citation type="journal article" date="2016" name="Gigascience">
        <title>De novo construction of an expanded transcriptome assembly for the western tarnished plant bug, Lygus hesperus.</title>
        <authorList>
            <person name="Tassone E.E."/>
            <person name="Geib S.M."/>
            <person name="Hall B."/>
            <person name="Fabrick J.A."/>
            <person name="Brent C.S."/>
            <person name="Hull J.J."/>
        </authorList>
    </citation>
    <scope>NUCLEOTIDE SEQUENCE</scope>
</reference>
<protein>
    <submittedName>
        <fullName evidence="3">Uncharacterized protein</fullName>
    </submittedName>
</protein>
<accession>A0A146MCE7</accession>
<dbReference type="AlphaFoldDB" id="A0A146MCE7"/>
<evidence type="ECO:0000256" key="1">
    <source>
        <dbReference type="SAM" id="Phobius"/>
    </source>
</evidence>
<evidence type="ECO:0000313" key="3">
    <source>
        <dbReference type="EMBL" id="JAQ17424.1"/>
    </source>
</evidence>